<dbReference type="GO" id="GO:0016226">
    <property type="term" value="P:iron-sulfur cluster assembly"/>
    <property type="evidence" value="ECO:0007669"/>
    <property type="project" value="InterPro"/>
</dbReference>
<dbReference type="OrthoDB" id="9768262at2"/>
<feature type="domain" description="SUF system FeS cluster assembly SufBD core" evidence="2">
    <location>
        <begin position="169"/>
        <end position="394"/>
    </location>
</feature>
<evidence type="ECO:0000313" key="6">
    <source>
        <dbReference type="Proteomes" id="UP000249203"/>
    </source>
</evidence>
<evidence type="ECO:0000259" key="2">
    <source>
        <dbReference type="Pfam" id="PF01458"/>
    </source>
</evidence>
<dbReference type="PANTHER" id="PTHR43575:SF1">
    <property type="entry name" value="PROTEIN ABCI7, CHLOROPLASTIC"/>
    <property type="match status" value="1"/>
</dbReference>
<dbReference type="Pfam" id="PF01458">
    <property type="entry name" value="SUFBD_core"/>
    <property type="match status" value="1"/>
</dbReference>
<reference evidence="4 6" key="2">
    <citation type="submission" date="2018-06" db="EMBL/GenBank/DDBJ databases">
        <title>Genomic Encyclopedia of Type Strains, Phase III (KMG-III): the genomes of soil and plant-associated and newly described type strains.</title>
        <authorList>
            <person name="Whitman W."/>
        </authorList>
    </citation>
    <scope>NUCLEOTIDE SEQUENCE [LARGE SCALE GENOMIC DNA]</scope>
    <source>
        <strain evidence="4 6">CGMCC 1.15366</strain>
    </source>
</reference>
<dbReference type="Pfam" id="PF19295">
    <property type="entry name" value="SufBD_N"/>
    <property type="match status" value="1"/>
</dbReference>
<gene>
    <name evidence="5" type="primary">sufD</name>
    <name evidence="4" type="ORF">B0I24_10864</name>
    <name evidence="5" type="ORF">CWE07_09640</name>
</gene>
<reference evidence="5 7" key="1">
    <citation type="journal article" date="2018" name="Front. Microbiol.">
        <title>Genome-Based Analysis Reveals the Taxonomy and Diversity of the Family Idiomarinaceae.</title>
        <authorList>
            <person name="Liu Y."/>
            <person name="Lai Q."/>
            <person name="Shao Z."/>
        </authorList>
    </citation>
    <scope>NUCLEOTIDE SEQUENCE [LARGE SCALE GENOMIC DNA]</scope>
    <source>
        <strain evidence="5 7">CF12-14</strain>
    </source>
</reference>
<dbReference type="EMBL" id="PIPK01000008">
    <property type="protein sequence ID" value="RUO23764.1"/>
    <property type="molecule type" value="Genomic_DNA"/>
</dbReference>
<dbReference type="InterPro" id="IPR045595">
    <property type="entry name" value="SufBD_N"/>
</dbReference>
<evidence type="ECO:0000259" key="3">
    <source>
        <dbReference type="Pfam" id="PF19295"/>
    </source>
</evidence>
<dbReference type="NCBIfam" id="TIGR01981">
    <property type="entry name" value="sufD"/>
    <property type="match status" value="1"/>
</dbReference>
<evidence type="ECO:0000313" key="4">
    <source>
        <dbReference type="EMBL" id="RAJ96485.1"/>
    </source>
</evidence>
<proteinExistence type="inferred from homology"/>
<dbReference type="InterPro" id="IPR000825">
    <property type="entry name" value="SUF_FeS_clus_asmbl_SufBD_core"/>
</dbReference>
<dbReference type="Proteomes" id="UP000287865">
    <property type="component" value="Unassembled WGS sequence"/>
</dbReference>
<comment type="similarity">
    <text evidence="1">Belongs to the iron-sulfur cluster assembly SufBD family.</text>
</comment>
<dbReference type="Proteomes" id="UP000249203">
    <property type="component" value="Unassembled WGS sequence"/>
</dbReference>
<accession>A0A327WWY9</accession>
<evidence type="ECO:0000313" key="5">
    <source>
        <dbReference type="EMBL" id="RUO23764.1"/>
    </source>
</evidence>
<dbReference type="InterPro" id="IPR011542">
    <property type="entry name" value="SUF_FeS_clus_asmbl_SufD"/>
</dbReference>
<dbReference type="AlphaFoldDB" id="A0A327WWY9"/>
<name>A0A327WWY9_9GAMM</name>
<evidence type="ECO:0000256" key="1">
    <source>
        <dbReference type="ARBA" id="ARBA00043967"/>
    </source>
</evidence>
<dbReference type="RefSeq" id="WP_111569657.1">
    <property type="nucleotide sequence ID" value="NZ_PIPK01000008.1"/>
</dbReference>
<dbReference type="InterPro" id="IPR037284">
    <property type="entry name" value="SUF_FeS_clus_asmbl_SufBD_sf"/>
</dbReference>
<dbReference type="EMBL" id="QLMD01000008">
    <property type="protein sequence ID" value="RAJ96485.1"/>
    <property type="molecule type" value="Genomic_DNA"/>
</dbReference>
<sequence>MSQWLNGVIERAQGVDDWLSPIRQQALAQLSQQSWPGRRTEAWRYTSLHPIADAQWAQSEPADAAVSTEQRQALSIEGLETIDIWFVDGQLQTDISQITLPSGLTMQSFAQADDQARAAAAQVFTQVKPPKHLFGLVNDVLANNGVIIDVAADAAVNTPVRIINLCSDGVESHNRVLVRLGERAQACVIEHGAGDGASLNTAYAEYQLGRDAKLEHYRFALHAKQAIHVGGCHFNMGESSRLNSTLVGYGSQLSRIDVDIQHTEQHAFAKFNNIYLLAEGEHFDLHSSIEHIVPNGTTEENARGIVGDNAKAVFNGRIHIHRDAQKTLAELNNRNLLLSRRGQINTKPELEIYADDVQCAHGATVAEIDDEALYYMLSRGIERSQALVMLNFGFIQELVDQMPNAALREWLQPKLQQRFAGMEVA</sequence>
<dbReference type="InterPro" id="IPR055346">
    <property type="entry name" value="Fe-S_cluster_assembly_SufBD"/>
</dbReference>
<dbReference type="SUPFAM" id="SSF101960">
    <property type="entry name" value="Stabilizer of iron transporter SufD"/>
    <property type="match status" value="1"/>
</dbReference>
<keyword evidence="7" id="KW-1185">Reference proteome</keyword>
<comment type="caution">
    <text evidence="4">The sequence shown here is derived from an EMBL/GenBank/DDBJ whole genome shotgun (WGS) entry which is preliminary data.</text>
</comment>
<dbReference type="PANTHER" id="PTHR43575">
    <property type="entry name" value="PROTEIN ABCI7, CHLOROPLASTIC"/>
    <property type="match status" value="1"/>
</dbReference>
<protein>
    <submittedName>
        <fullName evidence="5">Fe-S cluster assembly protein SufD</fullName>
    </submittedName>
    <submittedName>
        <fullName evidence="4">Iron-regulated ABC transporter permease protein SufD</fullName>
    </submittedName>
</protein>
<evidence type="ECO:0000313" key="7">
    <source>
        <dbReference type="Proteomes" id="UP000287865"/>
    </source>
</evidence>
<organism evidence="4 6">
    <name type="scientific">Aliidiomarina maris</name>
    <dbReference type="NCBI Taxonomy" id="531312"/>
    <lineage>
        <taxon>Bacteria</taxon>
        <taxon>Pseudomonadati</taxon>
        <taxon>Pseudomonadota</taxon>
        <taxon>Gammaproteobacteria</taxon>
        <taxon>Alteromonadales</taxon>
        <taxon>Idiomarinaceae</taxon>
        <taxon>Aliidiomarina</taxon>
    </lineage>
</organism>
<feature type="domain" description="SUF system FeS cluster assembly SufBD N-terminal" evidence="3">
    <location>
        <begin position="17"/>
        <end position="162"/>
    </location>
</feature>